<comment type="caution">
    <text evidence="1">The sequence shown here is derived from an EMBL/GenBank/DDBJ whole genome shotgun (WGS) entry which is preliminary data.</text>
</comment>
<dbReference type="AlphaFoldDB" id="A0A845SQR1"/>
<dbReference type="Pfam" id="PF06183">
    <property type="entry name" value="DinI"/>
    <property type="match status" value="1"/>
</dbReference>
<accession>A0A845SQR1</accession>
<dbReference type="Gene3D" id="3.30.910.10">
    <property type="entry name" value="DinI-like"/>
    <property type="match status" value="1"/>
</dbReference>
<dbReference type="InterPro" id="IPR036687">
    <property type="entry name" value="DinI-like_sf"/>
</dbReference>
<proteinExistence type="predicted"/>
<organism evidence="1 2">
    <name type="scientific">Acerihabitans arboris</name>
    <dbReference type="NCBI Taxonomy" id="2691583"/>
    <lineage>
        <taxon>Bacteria</taxon>
        <taxon>Pseudomonadati</taxon>
        <taxon>Pseudomonadota</taxon>
        <taxon>Gammaproteobacteria</taxon>
        <taxon>Enterobacterales</taxon>
        <taxon>Pectobacteriaceae</taxon>
        <taxon>Acerihabitans</taxon>
    </lineage>
</organism>
<dbReference type="SUPFAM" id="SSF54857">
    <property type="entry name" value="DNA damage-inducible protein DinI"/>
    <property type="match status" value="1"/>
</dbReference>
<gene>
    <name evidence="1" type="ORF">GRH90_19585</name>
</gene>
<dbReference type="RefSeq" id="WP_162367646.1">
    <property type="nucleotide sequence ID" value="NZ_WUBS01000015.1"/>
</dbReference>
<protein>
    <submittedName>
        <fullName evidence="1">DinI-like family protein</fullName>
    </submittedName>
</protein>
<reference evidence="1 2" key="2">
    <citation type="submission" date="2020-02" db="EMBL/GenBank/DDBJ databases">
        <title>The new genus of Enterobacteriales.</title>
        <authorList>
            <person name="Kim I.S."/>
        </authorList>
    </citation>
    <scope>NUCLEOTIDE SEQUENCE [LARGE SCALE GENOMIC DNA]</scope>
    <source>
        <strain evidence="1 2">SAP-6</strain>
    </source>
</reference>
<sequence length="80" mass="9066">MRVELIYDKRNFGSLANAGSLILAELTKRVQRVFPDAEVKIKPMQRNGLETDASKSDKAILARLVEEMFDDSAEWLTVPE</sequence>
<evidence type="ECO:0000313" key="2">
    <source>
        <dbReference type="Proteomes" id="UP000461443"/>
    </source>
</evidence>
<dbReference type="Proteomes" id="UP000461443">
    <property type="component" value="Unassembled WGS sequence"/>
</dbReference>
<dbReference type="PANTHER" id="PTHR36572:SF3">
    <property type="entry name" value="VIRULENCE PROTEIN MSGA"/>
    <property type="match status" value="1"/>
</dbReference>
<dbReference type="InterPro" id="IPR010391">
    <property type="entry name" value="DNA_damage-inducible_DinI-like"/>
</dbReference>
<evidence type="ECO:0000313" key="1">
    <source>
        <dbReference type="EMBL" id="NDL64938.1"/>
    </source>
</evidence>
<dbReference type="PANTHER" id="PTHR36572">
    <property type="entry name" value="DNA DAMAGE-INDUCIBLE PROTEIN I-RELATED"/>
    <property type="match status" value="1"/>
</dbReference>
<keyword evidence="2" id="KW-1185">Reference proteome</keyword>
<name>A0A845SQR1_9GAMM</name>
<reference evidence="1 2" key="1">
    <citation type="submission" date="2019-12" db="EMBL/GenBank/DDBJ databases">
        <authorList>
            <person name="Lee S.D."/>
        </authorList>
    </citation>
    <scope>NUCLEOTIDE SEQUENCE [LARGE SCALE GENOMIC DNA]</scope>
    <source>
        <strain evidence="1 2">SAP-6</strain>
    </source>
</reference>
<dbReference type="EMBL" id="WUBS01000015">
    <property type="protein sequence ID" value="NDL64938.1"/>
    <property type="molecule type" value="Genomic_DNA"/>
</dbReference>